<dbReference type="InterPro" id="IPR003961">
    <property type="entry name" value="FN3_dom"/>
</dbReference>
<dbReference type="SUPFAM" id="SSF49265">
    <property type="entry name" value="Fibronectin type III"/>
    <property type="match status" value="2"/>
</dbReference>
<dbReference type="PROSITE" id="PS51257">
    <property type="entry name" value="PROKAR_LIPOPROTEIN"/>
    <property type="match status" value="1"/>
</dbReference>
<dbReference type="CDD" id="cd00063">
    <property type="entry name" value="FN3"/>
    <property type="match status" value="1"/>
</dbReference>
<dbReference type="InterPro" id="IPR038063">
    <property type="entry name" value="Transpep_catalytic_dom"/>
</dbReference>
<dbReference type="AlphaFoldDB" id="A0A2N0V0Q8"/>
<dbReference type="InterPro" id="IPR036116">
    <property type="entry name" value="FN3_sf"/>
</dbReference>
<feature type="domain" description="Fibronectin type-III" evidence="9">
    <location>
        <begin position="89"/>
        <end position="181"/>
    </location>
</feature>
<dbReference type="GO" id="GO:0008360">
    <property type="term" value="P:regulation of cell shape"/>
    <property type="evidence" value="ECO:0007669"/>
    <property type="project" value="UniProtKB-UniRule"/>
</dbReference>
<dbReference type="GO" id="GO:0071972">
    <property type="term" value="F:peptidoglycan L,D-transpeptidase activity"/>
    <property type="evidence" value="ECO:0007669"/>
    <property type="project" value="TreeGrafter"/>
</dbReference>
<gene>
    <name evidence="11" type="ORF">RBATCC27255_00113</name>
</gene>
<dbReference type="InterPro" id="IPR058692">
    <property type="entry name" value="Fn3_SaeA_2nd"/>
</dbReference>
<keyword evidence="4 6" id="KW-0573">Peptidoglycan synthesis</keyword>
<comment type="pathway">
    <text evidence="1 6">Cell wall biogenesis; peptidoglycan biosynthesis.</text>
</comment>
<organism evidence="11 12">
    <name type="scientific">Ruminococcus bromii</name>
    <dbReference type="NCBI Taxonomy" id="40518"/>
    <lineage>
        <taxon>Bacteria</taxon>
        <taxon>Bacillati</taxon>
        <taxon>Bacillota</taxon>
        <taxon>Clostridia</taxon>
        <taxon>Eubacteriales</taxon>
        <taxon>Oscillospiraceae</taxon>
        <taxon>Ruminococcus</taxon>
    </lineage>
</organism>
<dbReference type="Pfam" id="PF00041">
    <property type="entry name" value="fn3"/>
    <property type="match status" value="1"/>
</dbReference>
<feature type="domain" description="L,D-TPase catalytic" evidence="10">
    <location>
        <begin position="378"/>
        <end position="496"/>
    </location>
</feature>
<dbReference type="CDD" id="cd16913">
    <property type="entry name" value="YkuD_like"/>
    <property type="match status" value="1"/>
</dbReference>
<dbReference type="GO" id="GO:0016740">
    <property type="term" value="F:transferase activity"/>
    <property type="evidence" value="ECO:0007669"/>
    <property type="project" value="UniProtKB-KW"/>
</dbReference>
<dbReference type="UniPathway" id="UPA00219"/>
<dbReference type="InterPro" id="IPR013783">
    <property type="entry name" value="Ig-like_fold"/>
</dbReference>
<keyword evidence="5 6" id="KW-0961">Cell wall biogenesis/degradation</keyword>
<dbReference type="SUPFAM" id="SSF141523">
    <property type="entry name" value="L,D-transpeptidase catalytic domain-like"/>
    <property type="match status" value="1"/>
</dbReference>
<dbReference type="Proteomes" id="UP000233425">
    <property type="component" value="Unassembled WGS sequence"/>
</dbReference>
<evidence type="ECO:0000256" key="6">
    <source>
        <dbReference type="PROSITE-ProRule" id="PRU01373"/>
    </source>
</evidence>
<sequence>MTFKFKHVLAVMLAAITVACSIVGTIAVSAAETGTRYSTENTVSSDVADMDTESTKATETAKPSQPSTKPTSKPSVVPPTKPIKPSVGAIKNLTRTKSTTNSLSFKWNKVKGATGYVIYYRNNDAHKNFSRLTYVKSNACTVKKLKTGTWYDIKIAAYVKQGGVKYEGKSQTYRTATLPNSVSVSLKESGSAIKLSWNKIPQATGYKIYRMSRNTNGKYVLYKTITSNSTTSYRDTGVKQGKAYYYQIKAYRAIKKNTYYSSPSTIRCMAGLSAPSISIGSKLSRANLTWKRTPVTPTAYEIFYSTSKNGKYTKLGETKNAFYNTKKLTAGKTYYFRVRAYRYVGSSSNPKKYKILGTYQTKGVKISKNAYGVSVGGTYVEISINQQHMWYYKNGKLVVETDVVTGNYGTNDTPKGAYSIIYKASPATLMQNSHVTFWLPFTSDGCGIHDASWRSSWEYGGTRYKGHGSHGCVNTPYNAAKKIYNNISSGTRVVVY</sequence>
<dbReference type="PANTHER" id="PTHR30582">
    <property type="entry name" value="L,D-TRANSPEPTIDASE"/>
    <property type="match status" value="1"/>
</dbReference>
<protein>
    <submittedName>
        <fullName evidence="11">Phage-related lysozyme (Muraminidase)</fullName>
    </submittedName>
</protein>
<dbReference type="SMART" id="SM00060">
    <property type="entry name" value="FN3"/>
    <property type="match status" value="3"/>
</dbReference>
<dbReference type="Pfam" id="PF03734">
    <property type="entry name" value="YkuD"/>
    <property type="match status" value="1"/>
</dbReference>
<dbReference type="RefSeq" id="WP_101028274.1">
    <property type="nucleotide sequence ID" value="NZ_CABMMZ010000013.1"/>
</dbReference>
<evidence type="ECO:0000259" key="10">
    <source>
        <dbReference type="PROSITE" id="PS52029"/>
    </source>
</evidence>
<evidence type="ECO:0000256" key="5">
    <source>
        <dbReference type="ARBA" id="ARBA00023316"/>
    </source>
</evidence>
<evidence type="ECO:0000313" key="12">
    <source>
        <dbReference type="Proteomes" id="UP000233425"/>
    </source>
</evidence>
<evidence type="ECO:0000259" key="9">
    <source>
        <dbReference type="PROSITE" id="PS50853"/>
    </source>
</evidence>
<reference evidence="11" key="1">
    <citation type="journal article" date="2018" name="Environ. Microbiol.">
        <title>Sporulation capability and amylosome conservation among diverse human colonic and rumen isolates of the keystone starch-degrader Ruminococcus bromii.</title>
        <authorList>
            <person name="Mukhopadhya I."/>
            <person name="Morais S."/>
            <person name="Laverde-Gomez J."/>
            <person name="Sheridan P.O."/>
            <person name="Walker A.W."/>
            <person name="Kelly W."/>
            <person name="Klieve A.V."/>
            <person name="Ouwerkerk D."/>
            <person name="Duncan S.H."/>
            <person name="Louis P."/>
            <person name="Koropatkin N."/>
            <person name="Cockburn D."/>
            <person name="Kibler R."/>
            <person name="Cooper P.J."/>
            <person name="Sandoval C."/>
            <person name="Crost E."/>
            <person name="Juge N."/>
            <person name="Bayer E.A."/>
            <person name="Flint H.J."/>
        </authorList>
    </citation>
    <scope>NUCLEOTIDE SEQUENCE [LARGE SCALE GENOMIC DNA]</scope>
    <source>
        <strain evidence="11">ATCC 27255</strain>
    </source>
</reference>
<evidence type="ECO:0000256" key="3">
    <source>
        <dbReference type="ARBA" id="ARBA00022960"/>
    </source>
</evidence>
<accession>A0A2N0V0Q8</accession>
<dbReference type="EMBL" id="NNSR01000013">
    <property type="protein sequence ID" value="PKD32799.1"/>
    <property type="molecule type" value="Genomic_DNA"/>
</dbReference>
<evidence type="ECO:0000256" key="7">
    <source>
        <dbReference type="SAM" id="MobiDB-lite"/>
    </source>
</evidence>
<feature type="chain" id="PRO_5014858170" evidence="8">
    <location>
        <begin position="31"/>
        <end position="496"/>
    </location>
</feature>
<dbReference type="Gene3D" id="2.60.40.10">
    <property type="entry name" value="Immunoglobulins"/>
    <property type="match status" value="3"/>
</dbReference>
<dbReference type="GO" id="GO:0018104">
    <property type="term" value="P:peptidoglycan-protein cross-linking"/>
    <property type="evidence" value="ECO:0007669"/>
    <property type="project" value="TreeGrafter"/>
</dbReference>
<keyword evidence="12" id="KW-1185">Reference proteome</keyword>
<feature type="region of interest" description="Disordered" evidence="7">
    <location>
        <begin position="38"/>
        <end position="84"/>
    </location>
</feature>
<dbReference type="GO" id="GO:0005576">
    <property type="term" value="C:extracellular region"/>
    <property type="evidence" value="ECO:0007669"/>
    <property type="project" value="TreeGrafter"/>
</dbReference>
<evidence type="ECO:0000256" key="8">
    <source>
        <dbReference type="SAM" id="SignalP"/>
    </source>
</evidence>
<feature type="signal peptide" evidence="8">
    <location>
        <begin position="1"/>
        <end position="30"/>
    </location>
</feature>
<evidence type="ECO:0000256" key="2">
    <source>
        <dbReference type="ARBA" id="ARBA00022679"/>
    </source>
</evidence>
<keyword evidence="3 6" id="KW-0133">Cell shape</keyword>
<name>A0A2N0V0Q8_9FIRM</name>
<proteinExistence type="predicted"/>
<dbReference type="InterPro" id="IPR050979">
    <property type="entry name" value="LD-transpeptidase"/>
</dbReference>
<dbReference type="PROSITE" id="PS50853">
    <property type="entry name" value="FN3"/>
    <property type="match status" value="1"/>
</dbReference>
<feature type="active site" description="Nucleophile" evidence="6">
    <location>
        <position position="472"/>
    </location>
</feature>
<dbReference type="InterPro" id="IPR005490">
    <property type="entry name" value="LD_TPept_cat_dom"/>
</dbReference>
<evidence type="ECO:0000256" key="4">
    <source>
        <dbReference type="ARBA" id="ARBA00022984"/>
    </source>
</evidence>
<keyword evidence="8" id="KW-0732">Signal</keyword>
<dbReference type="PANTHER" id="PTHR30582:SF33">
    <property type="entry name" value="EXPORTED PROTEIN"/>
    <property type="match status" value="1"/>
</dbReference>
<dbReference type="PROSITE" id="PS52029">
    <property type="entry name" value="LD_TPASE"/>
    <property type="match status" value="1"/>
</dbReference>
<dbReference type="Pfam" id="PF25833">
    <property type="entry name" value="Fn3_SaeA_3rd"/>
    <property type="match status" value="1"/>
</dbReference>
<feature type="compositionally biased region" description="Low complexity" evidence="7">
    <location>
        <begin position="62"/>
        <end position="75"/>
    </location>
</feature>
<dbReference type="GO" id="GO:0071555">
    <property type="term" value="P:cell wall organization"/>
    <property type="evidence" value="ECO:0007669"/>
    <property type="project" value="UniProtKB-UniRule"/>
</dbReference>
<feature type="active site" description="Proton donor/acceptor" evidence="6">
    <location>
        <position position="449"/>
    </location>
</feature>
<keyword evidence="2" id="KW-0808">Transferase</keyword>
<comment type="caution">
    <text evidence="11">The sequence shown here is derived from an EMBL/GenBank/DDBJ whole genome shotgun (WGS) entry which is preliminary data.</text>
</comment>
<evidence type="ECO:0000313" key="11">
    <source>
        <dbReference type="EMBL" id="PKD32799.1"/>
    </source>
</evidence>
<evidence type="ECO:0000256" key="1">
    <source>
        <dbReference type="ARBA" id="ARBA00004752"/>
    </source>
</evidence>
<dbReference type="Gene3D" id="2.40.440.10">
    <property type="entry name" value="L,D-transpeptidase catalytic domain-like"/>
    <property type="match status" value="1"/>
</dbReference>